<dbReference type="Pfam" id="PF13452">
    <property type="entry name" value="FAS1_DH_region"/>
    <property type="match status" value="1"/>
</dbReference>
<name>A0A8B4QAI0_9BACL</name>
<dbReference type="InterPro" id="IPR029069">
    <property type="entry name" value="HotDog_dom_sf"/>
</dbReference>
<dbReference type="EMBL" id="SNZG01000028">
    <property type="protein sequence ID" value="TDR35777.1"/>
    <property type="molecule type" value="Genomic_DNA"/>
</dbReference>
<gene>
    <name evidence="3" type="ORF">DFR61_1287</name>
    <name evidence="2" type="ORF">NCTC10597_01374</name>
</gene>
<evidence type="ECO:0000259" key="1">
    <source>
        <dbReference type="Pfam" id="PF13452"/>
    </source>
</evidence>
<dbReference type="Proteomes" id="UP000294641">
    <property type="component" value="Unassembled WGS sequence"/>
</dbReference>
<organism evidence="2 4">
    <name type="scientific">Kurthia zopfii</name>
    <dbReference type="NCBI Taxonomy" id="1650"/>
    <lineage>
        <taxon>Bacteria</taxon>
        <taxon>Bacillati</taxon>
        <taxon>Bacillota</taxon>
        <taxon>Bacilli</taxon>
        <taxon>Bacillales</taxon>
        <taxon>Caryophanaceae</taxon>
        <taxon>Kurthia</taxon>
    </lineage>
</organism>
<dbReference type="InterPro" id="IPR039569">
    <property type="entry name" value="FAS1-like_DH_region"/>
</dbReference>
<accession>A0A8B4QAI0</accession>
<dbReference type="InterPro" id="IPR016709">
    <property type="entry name" value="HadA-like"/>
</dbReference>
<dbReference type="EMBL" id="UGNP01000001">
    <property type="protein sequence ID" value="STX09681.1"/>
    <property type="molecule type" value="Genomic_DNA"/>
</dbReference>
<dbReference type="Proteomes" id="UP000254330">
    <property type="component" value="Unassembled WGS sequence"/>
</dbReference>
<evidence type="ECO:0000313" key="2">
    <source>
        <dbReference type="EMBL" id="STX09681.1"/>
    </source>
</evidence>
<comment type="caution">
    <text evidence="2">The sequence shown here is derived from an EMBL/GenBank/DDBJ whole genome shotgun (WGS) entry which is preliminary data.</text>
</comment>
<dbReference type="RefSeq" id="WP_109350241.1">
    <property type="nucleotide sequence ID" value="NZ_BJUE01000023.1"/>
</dbReference>
<evidence type="ECO:0000313" key="3">
    <source>
        <dbReference type="EMBL" id="TDR35777.1"/>
    </source>
</evidence>
<reference evidence="2 4" key="1">
    <citation type="submission" date="2018-06" db="EMBL/GenBank/DDBJ databases">
        <authorList>
            <consortium name="Pathogen Informatics"/>
            <person name="Doyle S."/>
        </authorList>
    </citation>
    <scope>NUCLEOTIDE SEQUENCE [LARGE SCALE GENOMIC DNA]</scope>
    <source>
        <strain evidence="2 4">NCTC10597</strain>
    </source>
</reference>
<dbReference type="CDD" id="cd03441">
    <property type="entry name" value="R_hydratase_like"/>
    <property type="match status" value="1"/>
</dbReference>
<sequence length="148" mass="16656">MSNKHLIGLKSEVFHYKVELEHLQNFAKAIGDDNPLYFDEEFAKNSIHGGIIAPPTYPIAIGATGGSIDLGLDQRRMLHGEQSFMYEKVIRPNDELTCQLVISDVYEKAGKNGKMEFILLDTEMRDSSGELVVISRTNIVYRPKKQAV</sequence>
<dbReference type="AlphaFoldDB" id="A0A8B4QAI0"/>
<protein>
    <submittedName>
        <fullName evidence="2">(3R)-hydroxyacyl-ACP dehydratase subunit HadA</fullName>
    </submittedName>
    <submittedName>
        <fullName evidence="3">MaoC dehydratase-like protein</fullName>
    </submittedName>
</protein>
<evidence type="ECO:0000313" key="5">
    <source>
        <dbReference type="Proteomes" id="UP000294641"/>
    </source>
</evidence>
<proteinExistence type="predicted"/>
<feature type="domain" description="FAS1-like dehydratase" evidence="1">
    <location>
        <begin position="6"/>
        <end position="133"/>
    </location>
</feature>
<keyword evidence="5" id="KW-1185">Reference proteome</keyword>
<dbReference type="SUPFAM" id="SSF54637">
    <property type="entry name" value="Thioesterase/thiol ester dehydrase-isomerase"/>
    <property type="match status" value="1"/>
</dbReference>
<reference evidence="3 5" key="2">
    <citation type="submission" date="2019-03" db="EMBL/GenBank/DDBJ databases">
        <title>Genomic Encyclopedia of Type Strains, Phase IV (KMG-IV): sequencing the most valuable type-strain genomes for metagenomic binning, comparative biology and taxonomic classification.</title>
        <authorList>
            <person name="Goeker M."/>
        </authorList>
    </citation>
    <scope>NUCLEOTIDE SEQUENCE [LARGE SCALE GENOMIC DNA]</scope>
    <source>
        <strain evidence="3 5">DSM 20580</strain>
    </source>
</reference>
<dbReference type="PIRSF" id="PIRSF018072">
    <property type="entry name" value="UCP018072"/>
    <property type="match status" value="1"/>
</dbReference>
<dbReference type="Gene3D" id="3.10.129.10">
    <property type="entry name" value="Hotdog Thioesterase"/>
    <property type="match status" value="1"/>
</dbReference>
<evidence type="ECO:0000313" key="4">
    <source>
        <dbReference type="Proteomes" id="UP000254330"/>
    </source>
</evidence>
<dbReference type="OrthoDB" id="160199at2"/>